<dbReference type="GeneID" id="19115769"/>
<keyword evidence="12" id="KW-1185">Reference proteome</keyword>
<protein>
    <recommendedName>
        <fullName evidence="10">SSD domain-containing protein</fullName>
    </recommendedName>
</protein>
<dbReference type="InterPro" id="IPR053958">
    <property type="entry name" value="HMGCR/SNAP/NPC1-like_SSD"/>
</dbReference>
<keyword evidence="3" id="KW-0853">WD repeat</keyword>
<keyword evidence="7 9" id="KW-0472">Membrane</keyword>
<dbReference type="GO" id="GO:0032933">
    <property type="term" value="P:SREBP signaling pathway"/>
    <property type="evidence" value="ECO:0007669"/>
    <property type="project" value="InterPro"/>
</dbReference>
<organism evidence="11 12">
    <name type="scientific">Baudoinia panamericana (strain UAMH 10762)</name>
    <name type="common">Angels' share fungus</name>
    <name type="synonym">Baudoinia compniacensis (strain UAMH 10762)</name>
    <dbReference type="NCBI Taxonomy" id="717646"/>
    <lineage>
        <taxon>Eukaryota</taxon>
        <taxon>Fungi</taxon>
        <taxon>Dikarya</taxon>
        <taxon>Ascomycota</taxon>
        <taxon>Pezizomycotina</taxon>
        <taxon>Dothideomycetes</taxon>
        <taxon>Dothideomycetidae</taxon>
        <taxon>Mycosphaerellales</taxon>
        <taxon>Teratosphaeriaceae</taxon>
        <taxon>Baudoinia</taxon>
    </lineage>
</organism>
<dbReference type="GO" id="GO:0000139">
    <property type="term" value="C:Golgi membrane"/>
    <property type="evidence" value="ECO:0007669"/>
    <property type="project" value="UniProtKB-SubCell"/>
</dbReference>
<feature type="non-terminal residue" evidence="11">
    <location>
        <position position="710"/>
    </location>
</feature>
<evidence type="ECO:0000313" key="11">
    <source>
        <dbReference type="EMBL" id="EMD01307.1"/>
    </source>
</evidence>
<dbReference type="GO" id="GO:0045540">
    <property type="term" value="P:regulation of cholesterol biosynthetic process"/>
    <property type="evidence" value="ECO:0007669"/>
    <property type="project" value="TreeGrafter"/>
</dbReference>
<dbReference type="GO" id="GO:0005789">
    <property type="term" value="C:endoplasmic reticulum membrane"/>
    <property type="evidence" value="ECO:0007669"/>
    <property type="project" value="InterPro"/>
</dbReference>
<gene>
    <name evidence="11" type="ORF">BAUCODRAFT_57898</name>
</gene>
<evidence type="ECO:0000313" key="12">
    <source>
        <dbReference type="Proteomes" id="UP000011761"/>
    </source>
</evidence>
<evidence type="ECO:0000256" key="9">
    <source>
        <dbReference type="SAM" id="Phobius"/>
    </source>
</evidence>
<evidence type="ECO:0000256" key="1">
    <source>
        <dbReference type="ARBA" id="ARBA00004240"/>
    </source>
</evidence>
<dbReference type="EMBL" id="KB445550">
    <property type="protein sequence ID" value="EMD01307.1"/>
    <property type="molecule type" value="Genomic_DNA"/>
</dbReference>
<evidence type="ECO:0000256" key="4">
    <source>
        <dbReference type="ARBA" id="ARBA00022737"/>
    </source>
</evidence>
<dbReference type="eggNOG" id="KOG1933">
    <property type="taxonomic scope" value="Eukaryota"/>
</dbReference>
<proteinExistence type="predicted"/>
<feature type="region of interest" description="Disordered" evidence="8">
    <location>
        <begin position="435"/>
        <end position="454"/>
    </location>
</feature>
<feature type="transmembrane region" description="Helical" evidence="9">
    <location>
        <begin position="39"/>
        <end position="61"/>
    </location>
</feature>
<name>M2MWD6_BAUPA</name>
<dbReference type="InterPro" id="IPR030225">
    <property type="entry name" value="SCAP"/>
</dbReference>
<feature type="transmembrane region" description="Helical" evidence="9">
    <location>
        <begin position="331"/>
        <end position="352"/>
    </location>
</feature>
<dbReference type="OrthoDB" id="1914839at2759"/>
<dbReference type="Proteomes" id="UP000011761">
    <property type="component" value="Unassembled WGS sequence"/>
</dbReference>
<feature type="domain" description="SSD" evidence="10">
    <location>
        <begin position="264"/>
        <end position="422"/>
    </location>
</feature>
<evidence type="ECO:0000259" key="10">
    <source>
        <dbReference type="PROSITE" id="PS50156"/>
    </source>
</evidence>
<dbReference type="PROSITE" id="PS50156">
    <property type="entry name" value="SSD"/>
    <property type="match status" value="1"/>
</dbReference>
<feature type="transmembrane region" description="Helical" evidence="9">
    <location>
        <begin position="393"/>
        <end position="420"/>
    </location>
</feature>
<dbReference type="SUPFAM" id="SSF82866">
    <property type="entry name" value="Multidrug efflux transporter AcrB transmembrane domain"/>
    <property type="match status" value="1"/>
</dbReference>
<evidence type="ECO:0000256" key="3">
    <source>
        <dbReference type="ARBA" id="ARBA00022574"/>
    </source>
</evidence>
<feature type="transmembrane region" description="Helical" evidence="9">
    <location>
        <begin position="364"/>
        <end position="387"/>
    </location>
</feature>
<comment type="subcellular location">
    <subcellularLocation>
        <location evidence="1">Endoplasmic reticulum</location>
    </subcellularLocation>
    <subcellularLocation>
        <location evidence="2">Golgi apparatus membrane</location>
    </subcellularLocation>
</comment>
<dbReference type="Pfam" id="PF12349">
    <property type="entry name" value="Sterol-sensing"/>
    <property type="match status" value="1"/>
</dbReference>
<keyword evidence="9" id="KW-1133">Transmembrane helix</keyword>
<accession>M2MWD6</accession>
<dbReference type="AlphaFoldDB" id="M2MWD6"/>
<dbReference type="STRING" id="717646.M2MWD6"/>
<reference evidence="11 12" key="1">
    <citation type="journal article" date="2012" name="PLoS Pathog.">
        <title>Diverse lifestyles and strategies of plant pathogenesis encoded in the genomes of eighteen Dothideomycetes fungi.</title>
        <authorList>
            <person name="Ohm R.A."/>
            <person name="Feau N."/>
            <person name="Henrissat B."/>
            <person name="Schoch C.L."/>
            <person name="Horwitz B.A."/>
            <person name="Barry K.W."/>
            <person name="Condon B.J."/>
            <person name="Copeland A.C."/>
            <person name="Dhillon B."/>
            <person name="Glaser F."/>
            <person name="Hesse C.N."/>
            <person name="Kosti I."/>
            <person name="LaButti K."/>
            <person name="Lindquist E.A."/>
            <person name="Lucas S."/>
            <person name="Salamov A.A."/>
            <person name="Bradshaw R.E."/>
            <person name="Ciuffetti L."/>
            <person name="Hamelin R.C."/>
            <person name="Kema G.H.J."/>
            <person name="Lawrence C."/>
            <person name="Scott J.A."/>
            <person name="Spatafora J.W."/>
            <person name="Turgeon B.G."/>
            <person name="de Wit P.J.G.M."/>
            <person name="Zhong S."/>
            <person name="Goodwin S.B."/>
            <person name="Grigoriev I.V."/>
        </authorList>
    </citation>
    <scope>NUCLEOTIDE SEQUENCE [LARGE SCALE GENOMIC DNA]</scope>
    <source>
        <strain evidence="11 12">UAMH 10762</strain>
    </source>
</reference>
<evidence type="ECO:0000256" key="5">
    <source>
        <dbReference type="ARBA" id="ARBA00022824"/>
    </source>
</evidence>
<dbReference type="GO" id="GO:0032934">
    <property type="term" value="F:sterol binding"/>
    <property type="evidence" value="ECO:0007669"/>
    <property type="project" value="InterPro"/>
</dbReference>
<feature type="transmembrane region" description="Helical" evidence="9">
    <location>
        <begin position="594"/>
        <end position="616"/>
    </location>
</feature>
<feature type="transmembrane region" description="Helical" evidence="9">
    <location>
        <begin position="295"/>
        <end position="319"/>
    </location>
</feature>
<dbReference type="RefSeq" id="XP_007672491.1">
    <property type="nucleotide sequence ID" value="XM_007674301.1"/>
</dbReference>
<keyword evidence="5" id="KW-0256">Endoplasmic reticulum</keyword>
<dbReference type="HOGENOM" id="CLU_004183_0_0_1"/>
<keyword evidence="4" id="KW-0677">Repeat</keyword>
<keyword evidence="6" id="KW-0333">Golgi apparatus</keyword>
<feature type="transmembrane region" description="Helical" evidence="9">
    <location>
        <begin position="266"/>
        <end position="283"/>
    </location>
</feature>
<dbReference type="GO" id="GO:0032936">
    <property type="term" value="C:SREBP-SCAP complex"/>
    <property type="evidence" value="ECO:0007669"/>
    <property type="project" value="TreeGrafter"/>
</dbReference>
<evidence type="ECO:0000256" key="7">
    <source>
        <dbReference type="ARBA" id="ARBA00023136"/>
    </source>
</evidence>
<evidence type="ECO:0000256" key="8">
    <source>
        <dbReference type="SAM" id="MobiDB-lite"/>
    </source>
</evidence>
<dbReference type="KEGG" id="bcom:BAUCODRAFT_57898"/>
<dbReference type="InterPro" id="IPR000731">
    <property type="entry name" value="SSD"/>
</dbReference>
<sequence>MLWYILYPLRGTTQPPRLSANHPIRRAFYRHGKTTAQHWMIAMLVSVAIAVGFSYPTIFLAESPTAGFAAYPHHVWTSAKPFDGGDDFVDVEMRQVWVHGNYMHALDKGVLKDALRIQQTVVGGERLDAIPALNEKLRSSTLNWGYHSPLMYWNSSAEMVDRDDDIVKTINDHSHASSSLNVALRPASVFGGKMFNRRKLRAADALILTFMNKVSVSDKVGGEWQERMKTIAGACENCTLFPSDGDVTRSRVYEFSFMPLSLQENVILAVAYTLMAAYVLLSLTRLKAFHSRFGLVVTAITQMTCSILASFTICAILKINLSMIPQNAYPFVVLVIGLENMFRLINAILAYPATMATDLRIANALGDVGPVSVLTAAQNVFILSVLGSVVSPGVAAFCAFACIATLFDAFFLLTFFVAVLNVDIRRLELQDALARSTNKRPSSTKRKPSPSSKHTWFDALVHGRLPFSTRMAGTAVTTTFILSLNYHFFERHEKGTNLRHLLGLARGGPRNVAEFDTFTPPPMNATLTPGEWMRMQDFDTAREVMRLAKPGADSFVIRIFAPLIVVLSGADRTGAPLGTEAWLHTVRLFTIHNFYPVTVAIVFAVAFVAVLMNFLLYSEAGEEHGLGDERYEEALTVQSVALPHRLDIMKIMGTDKGHFVTVSLDRTIVVSLFDRTQQCYTPIAAHLNLLAAVRWPVQTAVLDDTGQWLA</sequence>
<evidence type="ECO:0000256" key="2">
    <source>
        <dbReference type="ARBA" id="ARBA00004394"/>
    </source>
</evidence>
<dbReference type="OMA" id="EFQFRPM"/>
<dbReference type="PANTHER" id="PTHR46378:SF1">
    <property type="entry name" value="STEROL REGULATORY ELEMENT-BINDING PROTEIN CLEAVAGE-ACTIVATING PROTEIN"/>
    <property type="match status" value="1"/>
</dbReference>
<dbReference type="PANTHER" id="PTHR46378">
    <property type="entry name" value="STEROL REGULATORY ELEMENT-BINDING PROTEIN CLEAVAGE-ACTIVATING PROTEIN"/>
    <property type="match status" value="1"/>
</dbReference>
<evidence type="ECO:0000256" key="6">
    <source>
        <dbReference type="ARBA" id="ARBA00023034"/>
    </source>
</evidence>
<keyword evidence="9" id="KW-0812">Transmembrane</keyword>